<dbReference type="Gene3D" id="3.30.420.10">
    <property type="entry name" value="Ribonuclease H-like superfamily/Ribonuclease H"/>
    <property type="match status" value="1"/>
</dbReference>
<dbReference type="EMBL" id="JARBHB010000012">
    <property type="protein sequence ID" value="KAJ8871896.1"/>
    <property type="molecule type" value="Genomic_DNA"/>
</dbReference>
<reference evidence="1 2" key="1">
    <citation type="submission" date="2023-02" db="EMBL/GenBank/DDBJ databases">
        <title>LHISI_Scaffold_Assembly.</title>
        <authorList>
            <person name="Stuart O.P."/>
            <person name="Cleave R."/>
            <person name="Magrath M.J.L."/>
            <person name="Mikheyev A.S."/>
        </authorList>
    </citation>
    <scope>NUCLEOTIDE SEQUENCE [LARGE SCALE GENOMIC DNA]</scope>
    <source>
        <strain evidence="1">Daus_M_001</strain>
        <tissue evidence="1">Leg muscle</tissue>
    </source>
</reference>
<organism evidence="1 2">
    <name type="scientific">Dryococelus australis</name>
    <dbReference type="NCBI Taxonomy" id="614101"/>
    <lineage>
        <taxon>Eukaryota</taxon>
        <taxon>Metazoa</taxon>
        <taxon>Ecdysozoa</taxon>
        <taxon>Arthropoda</taxon>
        <taxon>Hexapoda</taxon>
        <taxon>Insecta</taxon>
        <taxon>Pterygota</taxon>
        <taxon>Neoptera</taxon>
        <taxon>Polyneoptera</taxon>
        <taxon>Phasmatodea</taxon>
        <taxon>Verophasmatodea</taxon>
        <taxon>Anareolatae</taxon>
        <taxon>Phasmatidae</taxon>
        <taxon>Eurycanthinae</taxon>
        <taxon>Dryococelus</taxon>
    </lineage>
</organism>
<gene>
    <name evidence="1" type="ORF">PR048_028236</name>
</gene>
<proteinExistence type="predicted"/>
<dbReference type="SUPFAM" id="SSF53098">
    <property type="entry name" value="Ribonuclease H-like"/>
    <property type="match status" value="1"/>
</dbReference>
<evidence type="ECO:0000313" key="2">
    <source>
        <dbReference type="Proteomes" id="UP001159363"/>
    </source>
</evidence>
<dbReference type="InterPro" id="IPR036397">
    <property type="entry name" value="RNaseH_sf"/>
</dbReference>
<evidence type="ECO:0008006" key="3">
    <source>
        <dbReference type="Google" id="ProtNLM"/>
    </source>
</evidence>
<dbReference type="InterPro" id="IPR012337">
    <property type="entry name" value="RNaseH-like_sf"/>
</dbReference>
<accession>A0ABQ9GIL4</accession>
<name>A0ABQ9GIL4_9NEOP</name>
<protein>
    <recommendedName>
        <fullName evidence="3">Integrase catalytic domain-containing protein</fullName>
    </recommendedName>
</protein>
<keyword evidence="2" id="KW-1185">Reference proteome</keyword>
<dbReference type="Proteomes" id="UP001159363">
    <property type="component" value="Chromosome 11"/>
</dbReference>
<comment type="caution">
    <text evidence="1">The sequence shown here is derived from an EMBL/GenBank/DDBJ whole genome shotgun (WGS) entry which is preliminary data.</text>
</comment>
<sequence length="99" mass="11440">MSNLLKYSKISRTPNILTSCVKSLSTSWKMQHYKTKYIHNCTCQDKNKAFIEEVGMLKCVLSDKGTQFTSELWQSGLRKWVIIQTTISICHPQSNPVER</sequence>
<evidence type="ECO:0000313" key="1">
    <source>
        <dbReference type="EMBL" id="KAJ8871896.1"/>
    </source>
</evidence>